<proteinExistence type="predicted"/>
<reference evidence="1" key="1">
    <citation type="submission" date="2015-10" db="EMBL/GenBank/DDBJ databases">
        <authorList>
            <person name="Gilbert D.G."/>
        </authorList>
    </citation>
    <scope>NUCLEOTIDE SEQUENCE</scope>
</reference>
<dbReference type="InterPro" id="IPR017853">
    <property type="entry name" value="GH"/>
</dbReference>
<dbReference type="SUPFAM" id="SSF51445">
    <property type="entry name" value="(Trans)glycosidases"/>
    <property type="match status" value="1"/>
</dbReference>
<organism evidence="1">
    <name type="scientific">hydrothermal vent metagenome</name>
    <dbReference type="NCBI Taxonomy" id="652676"/>
    <lineage>
        <taxon>unclassified sequences</taxon>
        <taxon>metagenomes</taxon>
        <taxon>ecological metagenomes</taxon>
    </lineage>
</organism>
<dbReference type="AlphaFoldDB" id="A0A161KDI8"/>
<accession>A0A161KDI8</accession>
<dbReference type="Gene3D" id="3.20.20.80">
    <property type="entry name" value="Glycosidases"/>
    <property type="match status" value="1"/>
</dbReference>
<name>A0A161KDI8_9ZZZZ</name>
<sequence>MVATTPTPLPTQQPVGYSGLYPTADTAWSISNGQVMVAPVTSGVTGTPVPFVFKGVRYQPTPLDINGGSAGTPMGDFYYIGMNGTGPDATTMMMYQPIWTRDVGPNGLIRQLGANNIGVYGSFNMPPFTMSNSDGSGTVVSSAGDSAIDWTALGPIRYVNADGVEYPTYMPQGADAKQAPPYWYHYCHDGFLDMCWNDGVDPIYVFLSVGVSTAAFFSSNTAPATGYEYTQVQQYYLDTATWLGQSYGHHPALAGFYITNETNQPGPAGTYQYREYWDFLNRVGKALKVGAPNKLTLAAMQDDISTLTTQLMQYATPPVPGGGVPDTQLLYVDSTGQITTSATNNQPAYSTDIYDLDLWGWNLYAAPGPTTPIISYLSQRKAAGLPMAPVVLSEIGIPQAMRYTQVAGTSFGTMGGNDPYVVNPNGYQAVWGTTVADPTTDTLTLQAYLPGTILGQESLAVVTTTNALRTSPSFFTDNPGYNAGGLVAYESDTGNYYLFQGVPQNPDSPGLPAPSWVLLDATIYGTLLADLMASPTPLAAAGPAVALYAYLQAANAYQVGNKAVAAANQLLQGVQVFEFSDEWYKWMDPSVTDPTTIQTASGVHDFRDTAIAPWGPANAQFYTTWEEEWFGLCSVLPNGRSSTDPAINSYGWLAGNGPDLLTPRASYMVVQQFFAQ</sequence>
<evidence type="ECO:0000313" key="1">
    <source>
        <dbReference type="EMBL" id="CUS46382.1"/>
    </source>
</evidence>
<dbReference type="EMBL" id="CZQE01000362">
    <property type="protein sequence ID" value="CUS46382.1"/>
    <property type="molecule type" value="Genomic_DNA"/>
</dbReference>
<protein>
    <submittedName>
        <fullName evidence="1">Uncharacterized protein</fullName>
    </submittedName>
</protein>
<gene>
    <name evidence="1" type="ORF">MGWOODY_Smn2092</name>
</gene>